<dbReference type="EMBL" id="CM009757">
    <property type="protein sequence ID" value="PUZ39561.1"/>
    <property type="molecule type" value="Genomic_DNA"/>
</dbReference>
<dbReference type="Proteomes" id="UP000244336">
    <property type="component" value="Chromosome 9"/>
</dbReference>
<feature type="domain" description="Tf2-1-like SH3-like" evidence="1">
    <location>
        <begin position="29"/>
        <end position="67"/>
    </location>
</feature>
<evidence type="ECO:0000313" key="3">
    <source>
        <dbReference type="Proteomes" id="UP000244336"/>
    </source>
</evidence>
<reference evidence="2 3" key="1">
    <citation type="submission" date="2018-04" db="EMBL/GenBank/DDBJ databases">
        <title>WGS assembly of Panicum hallii var. hallii HAL2.</title>
        <authorList>
            <person name="Lovell J."/>
            <person name="Jenkins J."/>
            <person name="Lowry D."/>
            <person name="Mamidi S."/>
            <person name="Sreedasyam A."/>
            <person name="Weng X."/>
            <person name="Barry K."/>
            <person name="Bonette J."/>
            <person name="Campitelli B."/>
            <person name="Daum C."/>
            <person name="Gordon S."/>
            <person name="Gould B."/>
            <person name="Lipzen A."/>
            <person name="MacQueen A."/>
            <person name="Palacio-Mejia J."/>
            <person name="Plott C."/>
            <person name="Shakirov E."/>
            <person name="Shu S."/>
            <person name="Yoshinaga Y."/>
            <person name="Zane M."/>
            <person name="Rokhsar D."/>
            <person name="Grimwood J."/>
            <person name="Schmutz J."/>
            <person name="Juenger T."/>
        </authorList>
    </citation>
    <scope>NUCLEOTIDE SEQUENCE [LARGE SCALE GENOMIC DNA]</scope>
    <source>
        <strain evidence="3">cv. HAL2</strain>
    </source>
</reference>
<dbReference type="OrthoDB" id="694301at2759"/>
<protein>
    <recommendedName>
        <fullName evidence="1">Tf2-1-like SH3-like domain-containing protein</fullName>
    </recommendedName>
</protein>
<organism evidence="2 3">
    <name type="scientific">Panicum hallii var. hallii</name>
    <dbReference type="NCBI Taxonomy" id="1504633"/>
    <lineage>
        <taxon>Eukaryota</taxon>
        <taxon>Viridiplantae</taxon>
        <taxon>Streptophyta</taxon>
        <taxon>Embryophyta</taxon>
        <taxon>Tracheophyta</taxon>
        <taxon>Spermatophyta</taxon>
        <taxon>Magnoliopsida</taxon>
        <taxon>Liliopsida</taxon>
        <taxon>Poales</taxon>
        <taxon>Poaceae</taxon>
        <taxon>PACMAD clade</taxon>
        <taxon>Panicoideae</taxon>
        <taxon>Panicodae</taxon>
        <taxon>Paniceae</taxon>
        <taxon>Panicinae</taxon>
        <taxon>Panicum</taxon>
        <taxon>Panicum sect. Panicum</taxon>
    </lineage>
</organism>
<accession>A0A2T7C8A0</accession>
<name>A0A2T7C8A0_9POAL</name>
<dbReference type="AlphaFoldDB" id="A0A2T7C8A0"/>
<dbReference type="Pfam" id="PF24626">
    <property type="entry name" value="SH3_Tf2-1"/>
    <property type="match status" value="1"/>
</dbReference>
<evidence type="ECO:0000259" key="1">
    <source>
        <dbReference type="Pfam" id="PF24626"/>
    </source>
</evidence>
<keyword evidence="3" id="KW-1185">Reference proteome</keyword>
<proteinExistence type="predicted"/>
<dbReference type="InterPro" id="IPR056924">
    <property type="entry name" value="SH3_Tf2-1"/>
</dbReference>
<gene>
    <name evidence="2" type="ORF">GQ55_9G331000</name>
</gene>
<sequence>MAAGTGAAGVRLSGGVDDEDRLEHDTKVGDWVWLRVRHRTPLSLPTVTSGKLRPPYYGPYQVVEVVNVIIIRL</sequence>
<evidence type="ECO:0000313" key="2">
    <source>
        <dbReference type="EMBL" id="PUZ39561.1"/>
    </source>
</evidence>
<dbReference type="Gramene" id="PUZ39561">
    <property type="protein sequence ID" value="PUZ39561"/>
    <property type="gene ID" value="GQ55_9G331000"/>
</dbReference>